<reference evidence="3 4" key="1">
    <citation type="submission" date="2020-03" db="EMBL/GenBank/DDBJ databases">
        <title>Genomic Encyclopedia of Type Strains, Phase IV (KMG-IV): sequencing the most valuable type-strain genomes for metagenomic binning, comparative biology and taxonomic classification.</title>
        <authorList>
            <person name="Goeker M."/>
        </authorList>
    </citation>
    <scope>NUCLEOTIDE SEQUENCE [LARGE SCALE GENOMIC DNA]</scope>
    <source>
        <strain evidence="3 4">DSM 19867</strain>
    </source>
</reference>
<dbReference type="PANTHER" id="PTHR30204:SF58">
    <property type="entry name" value="HTH-TYPE TRANSCRIPTIONAL REGULATOR YFMP"/>
    <property type="match status" value="1"/>
</dbReference>
<dbReference type="RefSeq" id="WP_208414232.1">
    <property type="nucleotide sequence ID" value="NZ_BAAADC010000001.1"/>
</dbReference>
<dbReference type="SUPFAM" id="SSF46955">
    <property type="entry name" value="Putative DNA-binding domain"/>
    <property type="match status" value="1"/>
</dbReference>
<dbReference type="InterPro" id="IPR009061">
    <property type="entry name" value="DNA-bd_dom_put_sf"/>
</dbReference>
<organism evidence="3 4">
    <name type="scientific">Rhizomicrobium palustre</name>
    <dbReference type="NCBI Taxonomy" id="189966"/>
    <lineage>
        <taxon>Bacteria</taxon>
        <taxon>Pseudomonadati</taxon>
        <taxon>Pseudomonadota</taxon>
        <taxon>Alphaproteobacteria</taxon>
        <taxon>Micropepsales</taxon>
        <taxon>Micropepsaceae</taxon>
        <taxon>Rhizomicrobium</taxon>
    </lineage>
</organism>
<dbReference type="GO" id="GO:0003700">
    <property type="term" value="F:DNA-binding transcription factor activity"/>
    <property type="evidence" value="ECO:0007669"/>
    <property type="project" value="InterPro"/>
</dbReference>
<evidence type="ECO:0000256" key="1">
    <source>
        <dbReference type="ARBA" id="ARBA00023125"/>
    </source>
</evidence>
<dbReference type="AlphaFoldDB" id="A0A846MWB3"/>
<gene>
    <name evidence="3" type="ORF">FHS83_001004</name>
</gene>
<comment type="caution">
    <text evidence="3">The sequence shown here is derived from an EMBL/GenBank/DDBJ whole genome shotgun (WGS) entry which is preliminary data.</text>
</comment>
<evidence type="ECO:0000313" key="3">
    <source>
        <dbReference type="EMBL" id="NIK87686.1"/>
    </source>
</evidence>
<dbReference type="EMBL" id="JAASRM010000001">
    <property type="protein sequence ID" value="NIK87686.1"/>
    <property type="molecule type" value="Genomic_DNA"/>
</dbReference>
<dbReference type="InterPro" id="IPR000551">
    <property type="entry name" value="MerR-type_HTH_dom"/>
</dbReference>
<dbReference type="InterPro" id="IPR047057">
    <property type="entry name" value="MerR_fam"/>
</dbReference>
<dbReference type="GO" id="GO:0003677">
    <property type="term" value="F:DNA binding"/>
    <property type="evidence" value="ECO:0007669"/>
    <property type="project" value="UniProtKB-KW"/>
</dbReference>
<feature type="domain" description="HTH merR-type" evidence="2">
    <location>
        <begin position="19"/>
        <end position="86"/>
    </location>
</feature>
<keyword evidence="4" id="KW-1185">Reference proteome</keyword>
<dbReference type="Proteomes" id="UP000570514">
    <property type="component" value="Unassembled WGS sequence"/>
</dbReference>
<keyword evidence="1 3" id="KW-0238">DNA-binding</keyword>
<dbReference type="Pfam" id="PF13411">
    <property type="entry name" value="MerR_1"/>
    <property type="match status" value="1"/>
</dbReference>
<evidence type="ECO:0000313" key="4">
    <source>
        <dbReference type="Proteomes" id="UP000570514"/>
    </source>
</evidence>
<name>A0A846MWB3_9PROT</name>
<accession>A0A846MWB3</accession>
<sequence length="158" mass="18224">MANRSRAPNVERWEHMNRTFTIRQLTKEFSVTARTLRFYEDEGLIGPERRGQTRIYSVKDRARIILILRGRRLGFSLAEIREYLDMYNQADNSRQLSHARKKCEERIVAFEKQKVDIDIAINELKRSLVEIDQHLSDIEADKAAPLGEPAEAPAAAAA</sequence>
<evidence type="ECO:0000259" key="2">
    <source>
        <dbReference type="PROSITE" id="PS50937"/>
    </source>
</evidence>
<dbReference type="Gene3D" id="1.10.1660.10">
    <property type="match status" value="1"/>
</dbReference>
<dbReference type="SMART" id="SM00422">
    <property type="entry name" value="HTH_MERR"/>
    <property type="match status" value="1"/>
</dbReference>
<proteinExistence type="predicted"/>
<protein>
    <submittedName>
        <fullName evidence="3">DNA-binding transcriptional MerR regulator</fullName>
    </submittedName>
</protein>
<dbReference type="PROSITE" id="PS50937">
    <property type="entry name" value="HTH_MERR_2"/>
    <property type="match status" value="1"/>
</dbReference>
<dbReference type="PANTHER" id="PTHR30204">
    <property type="entry name" value="REDOX-CYCLING DRUG-SENSING TRANSCRIPTIONAL ACTIVATOR SOXR"/>
    <property type="match status" value="1"/>
</dbReference>
<dbReference type="CDD" id="cd04776">
    <property type="entry name" value="HTH_GnyR"/>
    <property type="match status" value="1"/>
</dbReference>